<keyword evidence="4" id="KW-0106">Calcium</keyword>
<dbReference type="InterPro" id="IPR000985">
    <property type="entry name" value="Lectin_LegA_CS"/>
</dbReference>
<dbReference type="EMBL" id="CAXHTB010000024">
    <property type="protein sequence ID" value="CAL0332927.1"/>
    <property type="molecule type" value="Genomic_DNA"/>
</dbReference>
<feature type="domain" description="Legume lectin" evidence="7">
    <location>
        <begin position="32"/>
        <end position="276"/>
    </location>
</feature>
<dbReference type="GO" id="GO:0046872">
    <property type="term" value="F:metal ion binding"/>
    <property type="evidence" value="ECO:0007669"/>
    <property type="project" value="UniProtKB-KW"/>
</dbReference>
<evidence type="ECO:0000256" key="4">
    <source>
        <dbReference type="ARBA" id="ARBA00022837"/>
    </source>
</evidence>
<keyword evidence="2" id="KW-0479">Metal-binding</keyword>
<dbReference type="InterPro" id="IPR050258">
    <property type="entry name" value="Leguminous_Lectin"/>
</dbReference>
<dbReference type="PANTHER" id="PTHR32401:SF47">
    <property type="entry name" value="LEGUME LECTIN DOMAIN-CONTAINING PROTEIN"/>
    <property type="match status" value="1"/>
</dbReference>
<comment type="similarity">
    <text evidence="1">Belongs to the leguminous lectin family.</text>
</comment>
<evidence type="ECO:0000256" key="1">
    <source>
        <dbReference type="ARBA" id="ARBA00007606"/>
    </source>
</evidence>
<evidence type="ECO:0000256" key="6">
    <source>
        <dbReference type="SAM" id="SignalP"/>
    </source>
</evidence>
<evidence type="ECO:0000313" key="9">
    <source>
        <dbReference type="Proteomes" id="UP001497480"/>
    </source>
</evidence>
<dbReference type="InterPro" id="IPR016363">
    <property type="entry name" value="L-lectin"/>
</dbReference>
<evidence type="ECO:0000256" key="3">
    <source>
        <dbReference type="ARBA" id="ARBA00022734"/>
    </source>
</evidence>
<evidence type="ECO:0000256" key="5">
    <source>
        <dbReference type="ARBA" id="ARBA00023211"/>
    </source>
</evidence>
<evidence type="ECO:0000256" key="2">
    <source>
        <dbReference type="ARBA" id="ARBA00022723"/>
    </source>
</evidence>
<dbReference type="PROSITE" id="PS00308">
    <property type="entry name" value="LECTIN_LEGUME_ALPHA"/>
    <property type="match status" value="1"/>
</dbReference>
<feature type="chain" id="PRO_5043729642" description="Legume lectin domain-containing protein" evidence="6">
    <location>
        <begin position="30"/>
        <end position="286"/>
    </location>
</feature>
<protein>
    <recommendedName>
        <fullName evidence="7">Legume lectin domain-containing protein</fullName>
    </recommendedName>
</protein>
<dbReference type="SUPFAM" id="SSF49899">
    <property type="entry name" value="Concanavalin A-like lectins/glucanases"/>
    <property type="match status" value="1"/>
</dbReference>
<accession>A0AAV1YG01</accession>
<evidence type="ECO:0000313" key="8">
    <source>
        <dbReference type="EMBL" id="CAL0332927.1"/>
    </source>
</evidence>
<dbReference type="AlphaFoldDB" id="A0AAV1YG01"/>
<dbReference type="InterPro" id="IPR013320">
    <property type="entry name" value="ConA-like_dom_sf"/>
</dbReference>
<reference evidence="8 9" key="1">
    <citation type="submission" date="2024-03" db="EMBL/GenBank/DDBJ databases">
        <authorList>
            <person name="Martinez-Hernandez J."/>
        </authorList>
    </citation>
    <scope>NUCLEOTIDE SEQUENCE [LARGE SCALE GENOMIC DNA]</scope>
</reference>
<dbReference type="Pfam" id="PF00139">
    <property type="entry name" value="Lectin_legB"/>
    <property type="match status" value="1"/>
</dbReference>
<proteinExistence type="inferred from homology"/>
<comment type="caution">
    <text evidence="8">The sequence shown here is derived from an EMBL/GenBank/DDBJ whole genome shotgun (WGS) entry which is preliminary data.</text>
</comment>
<dbReference type="PIRSF" id="PIRSF002690">
    <property type="entry name" value="L-type_lectin_plant"/>
    <property type="match status" value="1"/>
</dbReference>
<dbReference type="PANTHER" id="PTHR32401">
    <property type="entry name" value="CONCANAVALIN A-LIKE LECTIN FAMILY PROTEIN"/>
    <property type="match status" value="1"/>
</dbReference>
<keyword evidence="5" id="KW-0464">Manganese</keyword>
<dbReference type="Gene3D" id="2.60.120.200">
    <property type="match status" value="1"/>
</dbReference>
<dbReference type="InterPro" id="IPR001220">
    <property type="entry name" value="Legume_lectin_dom"/>
</dbReference>
<keyword evidence="9" id="KW-1185">Reference proteome</keyword>
<name>A0AAV1YG01_LUPLU</name>
<gene>
    <name evidence="8" type="ORF">LLUT_LOCUS33987</name>
</gene>
<sequence length="286" mass="31343">MAISKKSLVAFFFSTILLMLVSFCSKVSASDSLSFTYGDFDQDELDLIFQGDAKVTSTKVLQLTKTNSEGVPQERTFGRALYSAPLRLWQKSTGRLSGFESTINFVLTSPTTIPGDGFAFFIAPTDTTIPSDTQGGYLGLFSPETALNTSASQVVAVEFDTYFGNDNPWDPKYTHIGINVNTIESSAHVKWNRVEGAIGTARINYNAGTKKLTVVSSYPGSEVYTVSYVVDLRNVLPEWVRVGLTGASGGCVEVHSIQVWYFSSSLQYTNNANNKKEEDIYIESVV</sequence>
<dbReference type="GO" id="GO:0030246">
    <property type="term" value="F:carbohydrate binding"/>
    <property type="evidence" value="ECO:0007669"/>
    <property type="project" value="UniProtKB-KW"/>
</dbReference>
<evidence type="ECO:0000259" key="7">
    <source>
        <dbReference type="Pfam" id="PF00139"/>
    </source>
</evidence>
<dbReference type="PROSITE" id="PS00307">
    <property type="entry name" value="LECTIN_LEGUME_BETA"/>
    <property type="match status" value="1"/>
</dbReference>
<dbReference type="CDD" id="cd06899">
    <property type="entry name" value="lectin_legume_LecRK_Arcelin_ConA"/>
    <property type="match status" value="1"/>
</dbReference>
<dbReference type="Proteomes" id="UP001497480">
    <property type="component" value="Unassembled WGS sequence"/>
</dbReference>
<organism evidence="8 9">
    <name type="scientific">Lupinus luteus</name>
    <name type="common">European yellow lupine</name>
    <dbReference type="NCBI Taxonomy" id="3873"/>
    <lineage>
        <taxon>Eukaryota</taxon>
        <taxon>Viridiplantae</taxon>
        <taxon>Streptophyta</taxon>
        <taxon>Embryophyta</taxon>
        <taxon>Tracheophyta</taxon>
        <taxon>Spermatophyta</taxon>
        <taxon>Magnoliopsida</taxon>
        <taxon>eudicotyledons</taxon>
        <taxon>Gunneridae</taxon>
        <taxon>Pentapetalae</taxon>
        <taxon>rosids</taxon>
        <taxon>fabids</taxon>
        <taxon>Fabales</taxon>
        <taxon>Fabaceae</taxon>
        <taxon>Papilionoideae</taxon>
        <taxon>50 kb inversion clade</taxon>
        <taxon>genistoids sensu lato</taxon>
        <taxon>core genistoids</taxon>
        <taxon>Genisteae</taxon>
        <taxon>Lupinus</taxon>
    </lineage>
</organism>
<dbReference type="InterPro" id="IPR019825">
    <property type="entry name" value="Lectin_legB_Mn/Ca_BS"/>
</dbReference>
<keyword evidence="6" id="KW-0732">Signal</keyword>
<feature type="signal peptide" evidence="6">
    <location>
        <begin position="1"/>
        <end position="29"/>
    </location>
</feature>
<keyword evidence="3" id="KW-0430">Lectin</keyword>